<feature type="region of interest" description="Disordered" evidence="1">
    <location>
        <begin position="53"/>
        <end position="75"/>
    </location>
</feature>
<dbReference type="EMBL" id="HBGA01108308">
    <property type="protein sequence ID" value="CAD9029193.1"/>
    <property type="molecule type" value="Transcribed_RNA"/>
</dbReference>
<organism evidence="2">
    <name type="scientific">Eutreptiella gymnastica</name>
    <dbReference type="NCBI Taxonomy" id="73025"/>
    <lineage>
        <taxon>Eukaryota</taxon>
        <taxon>Discoba</taxon>
        <taxon>Euglenozoa</taxon>
        <taxon>Euglenida</taxon>
        <taxon>Spirocuta</taxon>
        <taxon>Euglenophyceae</taxon>
        <taxon>Eutreptiales</taxon>
        <taxon>Eutreptiaceae</taxon>
        <taxon>Eutreptiella</taxon>
    </lineage>
</organism>
<dbReference type="AlphaFoldDB" id="A0A7S1J0T8"/>
<accession>A0A7S1J0T8</accession>
<reference evidence="2" key="1">
    <citation type="submission" date="2021-01" db="EMBL/GenBank/DDBJ databases">
        <authorList>
            <person name="Corre E."/>
            <person name="Pelletier E."/>
            <person name="Niang G."/>
            <person name="Scheremetjew M."/>
            <person name="Finn R."/>
            <person name="Kale V."/>
            <person name="Holt S."/>
            <person name="Cochrane G."/>
            <person name="Meng A."/>
            <person name="Brown T."/>
            <person name="Cohen L."/>
        </authorList>
    </citation>
    <scope>NUCLEOTIDE SEQUENCE</scope>
    <source>
        <strain evidence="2">NIES-381</strain>
    </source>
</reference>
<gene>
    <name evidence="2" type="ORF">EGYM00392_LOCUS40330</name>
</gene>
<sequence>MVLLVLLRGARWGGEGDTAFLNRNTHARAHAREWTYSRVLIGLRCGRAGTRWAPRPAKGAAARPHPKGPQGAPPKFIEDPATAICASLILQVDPWTLRCCIWTHTHTHTHREVRAGLEL</sequence>
<feature type="compositionally biased region" description="Low complexity" evidence="1">
    <location>
        <begin position="53"/>
        <end position="63"/>
    </location>
</feature>
<evidence type="ECO:0000313" key="2">
    <source>
        <dbReference type="EMBL" id="CAD9029193.1"/>
    </source>
</evidence>
<proteinExistence type="predicted"/>
<name>A0A7S1J0T8_9EUGL</name>
<evidence type="ECO:0000256" key="1">
    <source>
        <dbReference type="SAM" id="MobiDB-lite"/>
    </source>
</evidence>
<protein>
    <submittedName>
        <fullName evidence="2">Uncharacterized protein</fullName>
    </submittedName>
</protein>